<reference evidence="4 5" key="1">
    <citation type="submission" date="2021-07" db="EMBL/GenBank/DDBJ databases">
        <title>The Aristolochia fimbriata genome: insights into angiosperm evolution, floral development and chemical biosynthesis.</title>
        <authorList>
            <person name="Jiao Y."/>
        </authorList>
    </citation>
    <scope>NUCLEOTIDE SEQUENCE [LARGE SCALE GENOMIC DNA]</scope>
    <source>
        <strain evidence="4">IBCAS-2021</strain>
        <tissue evidence="4">Leaf</tissue>
    </source>
</reference>
<dbReference type="GO" id="GO:0003779">
    <property type="term" value="F:actin binding"/>
    <property type="evidence" value="ECO:0007669"/>
    <property type="project" value="UniProtKB-UniRule"/>
</dbReference>
<evidence type="ECO:0000313" key="4">
    <source>
        <dbReference type="EMBL" id="KAG9446788.1"/>
    </source>
</evidence>
<feature type="compositionally biased region" description="Low complexity" evidence="3">
    <location>
        <begin position="1086"/>
        <end position="1102"/>
    </location>
</feature>
<dbReference type="GO" id="GO:2000601">
    <property type="term" value="P:positive regulation of Arp2/3 complex-mediated actin nucleation"/>
    <property type="evidence" value="ECO:0007669"/>
    <property type="project" value="TreeGrafter"/>
</dbReference>
<feature type="compositionally biased region" description="Basic and acidic residues" evidence="3">
    <location>
        <begin position="273"/>
        <end position="282"/>
    </location>
</feature>
<feature type="region of interest" description="Disordered" evidence="3">
    <location>
        <begin position="471"/>
        <end position="501"/>
    </location>
</feature>
<evidence type="ECO:0000256" key="1">
    <source>
        <dbReference type="ARBA" id="ARBA00006993"/>
    </source>
</evidence>
<feature type="compositionally biased region" description="Basic residues" evidence="3">
    <location>
        <begin position="184"/>
        <end position="199"/>
    </location>
</feature>
<keyword evidence="2" id="KW-0206">Cytoskeleton</keyword>
<feature type="region of interest" description="Disordered" evidence="3">
    <location>
        <begin position="375"/>
        <end position="410"/>
    </location>
</feature>
<dbReference type="GO" id="GO:0005856">
    <property type="term" value="C:cytoskeleton"/>
    <property type="evidence" value="ECO:0007669"/>
    <property type="project" value="UniProtKB-SubCell"/>
</dbReference>
<dbReference type="PANTHER" id="PTHR12902:SF33">
    <property type="entry name" value="PROTEIN SCAR3"/>
    <property type="match status" value="1"/>
</dbReference>
<dbReference type="Proteomes" id="UP000825729">
    <property type="component" value="Unassembled WGS sequence"/>
</dbReference>
<sequence>MPLVRFHVRNEFGLGDPELYRSVNKEDPRAILDGVAVSGLVGILRQLGDLAEFASEVFHELHEQVTITATRSHKMVIRVQNIEAALPPLEQAISAQRSHIHFAYTAGSDWHSDIKTENNHFSHSDLPQFIMDSYEECRGPPRLFLLDKFDPAGAGACLKRYSDPSFFRKACSNSELLKAEKAHKEKKSHHKRKGSRHKSGYISRASSMSQRYGSDRLRFVSLDTSGQLLTGENTPTFNMRSRSEIARELIDNNSQTSLGYHEHDMSSSSSTGPHEELSHIRPDSPFASQSTSLDSKSRLNNVCSSDSSVGLQGQEYHERYTAEPRVKFADDPSTSPNEQNEEHDVQNSPHVSFSEQGALRSSFVSWDEKTEILNPSCEQSVPEDQSIASECPPTSIPQSKSEVSTTSPQNAHQEDIVFDIENAPELLSCANHLEEVTSETDNYMDALNSMDTETETDSECQTKHEVELQHNVSPCGIESSTTQASTTGDQMSDSFDGESPTPIHISLVKERFEKPSYAHHQETVTHIEQPHPIQLDSNLDDAVNADFSCKSEPFDTSTVNGFESVGTVVSAESTTPNTNDNKVLPQSGESQKPSVISDVTPVQIWTNGGLLGLEPSKPSDFGISNFQKQDSQDSVIGCSETSSRKSNQSCPNGIANNQNAAGELDQYNVETSSSISGLTYRFLRNASWRKALPPVHMTTEPSNVEENNPKILPEGANSVERKSLSGVAYHDIHETTSKDFVPDFLQFGSPSPPLEHMKISFHPMNGIETSKLKLDFPDAPHFRENTQDVIFPSFQLLPESCNRLQDSGFESDDDTFCRSSPYLSDDPLSPHSDSNSEHWEGGEINGSGSQEFYDALRRVSSSSSISSVLGPEEEMDPSSSQAFEFSSLNVENGKKSSAKCASWDLPGFDAVSSLTSQQAGDGSNVKDSLDTPAICPIELPPPPPLPPLQWRKTKLNVDGTPKTTPETNVLLNDQQVEQPILINKLLAAEGAMSISENATYSETCEQPTDQLVMMPTPQKQAKPLIPMQIDGTTPFLNKNMFMQLDGQKVNGRKELKKLSQDSNGKDVNEREDFLHQIRTKSFSLRPTATARPNTNPSTTTNTKVTAILEKASAIRQAVGSDEGADDDNWSDS</sequence>
<dbReference type="AlphaFoldDB" id="A0AAV7EDH1"/>
<comment type="subcellular location">
    <subcellularLocation>
        <location evidence="2">Cytoplasm</location>
        <location evidence="2">Cytoskeleton</location>
    </subcellularLocation>
</comment>
<feature type="compositionally biased region" description="Polar residues" evidence="3">
    <location>
        <begin position="571"/>
        <end position="581"/>
    </location>
</feature>
<dbReference type="Gene3D" id="6.10.280.150">
    <property type="match status" value="2"/>
</dbReference>
<feature type="region of interest" description="Disordered" evidence="3">
    <location>
        <begin position="811"/>
        <end position="847"/>
    </location>
</feature>
<feature type="region of interest" description="Disordered" evidence="3">
    <location>
        <begin position="632"/>
        <end position="654"/>
    </location>
</feature>
<keyword evidence="5" id="KW-1185">Reference proteome</keyword>
<feature type="region of interest" description="Disordered" evidence="3">
    <location>
        <begin position="1082"/>
        <end position="1102"/>
    </location>
</feature>
<feature type="compositionally biased region" description="Basic and acidic residues" evidence="3">
    <location>
        <begin position="315"/>
        <end position="330"/>
    </location>
</feature>
<evidence type="ECO:0000256" key="2">
    <source>
        <dbReference type="RuleBase" id="RU367034"/>
    </source>
</evidence>
<feature type="compositionally biased region" description="Polar residues" evidence="3">
    <location>
        <begin position="396"/>
        <end position="410"/>
    </location>
</feature>
<feature type="region of interest" description="Disordered" evidence="3">
    <location>
        <begin position="571"/>
        <end position="595"/>
    </location>
</feature>
<keyword evidence="2" id="KW-0009">Actin-binding</keyword>
<dbReference type="InterPro" id="IPR028288">
    <property type="entry name" value="SCAR/WAVE_fam"/>
</dbReference>
<evidence type="ECO:0000256" key="3">
    <source>
        <dbReference type="SAM" id="MobiDB-lite"/>
    </source>
</evidence>
<name>A0AAV7EDH1_ARIFI</name>
<feature type="region of interest" description="Disordered" evidence="3">
    <location>
        <begin position="180"/>
        <end position="209"/>
    </location>
</feature>
<dbReference type="EMBL" id="JAINDJ010000005">
    <property type="protein sequence ID" value="KAG9446788.1"/>
    <property type="molecule type" value="Genomic_DNA"/>
</dbReference>
<gene>
    <name evidence="4" type="ORF">H6P81_012916</name>
</gene>
<feature type="compositionally biased region" description="Low complexity" evidence="3">
    <location>
        <begin position="819"/>
        <end position="833"/>
    </location>
</feature>
<dbReference type="PANTHER" id="PTHR12902">
    <property type="entry name" value="WASP-1"/>
    <property type="match status" value="1"/>
</dbReference>
<comment type="function">
    <text evidence="2">Involved in regulation of actin and microtubule organization. Part of a WAVE complex that activates the Arp2/3 complex.</text>
</comment>
<feature type="region of interest" description="Disordered" evidence="3">
    <location>
        <begin position="257"/>
        <end position="351"/>
    </location>
</feature>
<protein>
    <recommendedName>
        <fullName evidence="2">Protein SCAR</fullName>
    </recommendedName>
    <alternativeName>
        <fullName evidence="2">Protein WAVE</fullName>
    </alternativeName>
</protein>
<dbReference type="Gene3D" id="1.20.5.340">
    <property type="match status" value="1"/>
</dbReference>
<proteinExistence type="inferred from homology"/>
<feature type="compositionally biased region" description="Polar residues" evidence="3">
    <location>
        <begin position="286"/>
        <end position="311"/>
    </location>
</feature>
<feature type="compositionally biased region" description="Polar residues" evidence="3">
    <location>
        <begin position="478"/>
        <end position="493"/>
    </location>
</feature>
<dbReference type="GO" id="GO:0034237">
    <property type="term" value="F:protein kinase A regulatory subunit binding"/>
    <property type="evidence" value="ECO:0007669"/>
    <property type="project" value="TreeGrafter"/>
</dbReference>
<accession>A0AAV7EDH1</accession>
<dbReference type="GO" id="GO:0071933">
    <property type="term" value="F:Arp2/3 complex binding"/>
    <property type="evidence" value="ECO:0007669"/>
    <property type="project" value="TreeGrafter"/>
</dbReference>
<evidence type="ECO:0000313" key="5">
    <source>
        <dbReference type="Proteomes" id="UP000825729"/>
    </source>
</evidence>
<comment type="similarity">
    <text evidence="1 2">Belongs to the SCAR/WAVE family.</text>
</comment>
<dbReference type="GO" id="GO:0030036">
    <property type="term" value="P:actin cytoskeleton organization"/>
    <property type="evidence" value="ECO:0007669"/>
    <property type="project" value="UniProtKB-UniRule"/>
</dbReference>
<feature type="compositionally biased region" description="Polar residues" evidence="3">
    <location>
        <begin position="376"/>
        <end position="388"/>
    </location>
</feature>
<comment type="caution">
    <text evidence="4">The sequence shown here is derived from an EMBL/GenBank/DDBJ whole genome shotgun (WGS) entry which is preliminary data.</text>
</comment>
<organism evidence="4 5">
    <name type="scientific">Aristolochia fimbriata</name>
    <name type="common">White veined hardy Dutchman's pipe vine</name>
    <dbReference type="NCBI Taxonomy" id="158543"/>
    <lineage>
        <taxon>Eukaryota</taxon>
        <taxon>Viridiplantae</taxon>
        <taxon>Streptophyta</taxon>
        <taxon>Embryophyta</taxon>
        <taxon>Tracheophyta</taxon>
        <taxon>Spermatophyta</taxon>
        <taxon>Magnoliopsida</taxon>
        <taxon>Magnoliidae</taxon>
        <taxon>Piperales</taxon>
        <taxon>Aristolochiaceae</taxon>
        <taxon>Aristolochia</taxon>
    </lineage>
</organism>
<keyword evidence="2" id="KW-0963">Cytoplasm</keyword>